<reference evidence="2" key="2">
    <citation type="submission" date="2021-03" db="EMBL/GenBank/DDBJ databases">
        <authorList>
            <person name="Alouane T."/>
            <person name="Langin T."/>
            <person name="Bonhomme L."/>
        </authorList>
    </citation>
    <scope>NUCLEOTIDE SEQUENCE</scope>
    <source>
        <strain evidence="2">MDC_Fg202</strain>
    </source>
</reference>
<sequence length="502" mass="54729">MPSATEFFGISASNLGPLTKTFTAPPSCTATTNTDHILFVNATSPYLNYLMSSSCRPKPFGDCYPSGSDYDSWGKQTSTLVFGQGVYHYFSPGLACPDGWETAATLKHGSKSGEIDVSGALTVSATDITSQLYANGIAMPLHPTDFWRNVLDKSETLAFCCPSGYVGDINGFCRSTLGPLTPTMSNQPDPEVCQIWVRDGDYVFTVTSLDGVTERNGLRSMVPITATDATTTTRVLAGEWGETQLDDLAYATWVPAVTLIHQETATGSADKGEKGDDDKEKDDKSAASRVGGVVSVLGATLGLLVGAVKDRFNRKWSRSDGPPPRIENIFHVDEAEFRASHRGQRWNSYRLRRHGSWSFGFHGTTRLCHVGCELGERNGRLLVCQNDACGIYGIINHSFKVSRSARGLFGKGIYTTQSSYKADMFSQTRATGCGLKAMLLCKYVPGRVQRLRIGNPFRTRPCRGYDSVEAVLMKDGGMTNHHEAVVYRDDAIVPVGVITYMK</sequence>
<dbReference type="PANTHER" id="PTHR31681">
    <property type="entry name" value="C2H2-LIKE ZINC FINGER PROTEIN"/>
    <property type="match status" value="1"/>
</dbReference>
<evidence type="ECO:0000313" key="2">
    <source>
        <dbReference type="EMBL" id="CAG1985822.1"/>
    </source>
</evidence>
<evidence type="ECO:0000256" key="1">
    <source>
        <dbReference type="SAM" id="MobiDB-lite"/>
    </source>
</evidence>
<dbReference type="PANTHER" id="PTHR31681:SF3">
    <property type="entry name" value="OS04G0690100 PROTEIN"/>
    <property type="match status" value="1"/>
</dbReference>
<feature type="region of interest" description="Disordered" evidence="1">
    <location>
        <begin position="264"/>
        <end position="287"/>
    </location>
</feature>
<evidence type="ECO:0000313" key="3">
    <source>
        <dbReference type="EMBL" id="VIO61422.1"/>
    </source>
</evidence>
<dbReference type="EMBL" id="CAJPIJ010000136">
    <property type="protein sequence ID" value="CAG1985822.1"/>
    <property type="molecule type" value="Genomic_DNA"/>
</dbReference>
<dbReference type="SUPFAM" id="SSF56399">
    <property type="entry name" value="ADP-ribosylation"/>
    <property type="match status" value="1"/>
</dbReference>
<accession>A0A4E9EFG9</accession>
<dbReference type="Gene3D" id="3.90.228.10">
    <property type="match status" value="1"/>
</dbReference>
<evidence type="ECO:0008006" key="4">
    <source>
        <dbReference type="Google" id="ProtNLM"/>
    </source>
</evidence>
<dbReference type="AlphaFoldDB" id="A0A4E9EFG9"/>
<reference evidence="3" key="1">
    <citation type="submission" date="2019-04" db="EMBL/GenBank/DDBJ databases">
        <authorList>
            <person name="Melise S."/>
            <person name="Noan J."/>
            <person name="Okalmin O."/>
        </authorList>
    </citation>
    <scope>NUCLEOTIDE SEQUENCE</scope>
    <source>
        <strain evidence="3">FN9</strain>
    </source>
</reference>
<dbReference type="EMBL" id="CAAKMV010000152">
    <property type="protein sequence ID" value="VIO61422.1"/>
    <property type="molecule type" value="Genomic_DNA"/>
</dbReference>
<feature type="compositionally biased region" description="Basic and acidic residues" evidence="1">
    <location>
        <begin position="270"/>
        <end position="286"/>
    </location>
</feature>
<name>A0A4E9EFG9_GIBZA</name>
<proteinExistence type="predicted"/>
<protein>
    <recommendedName>
        <fullName evidence="4">PARP catalytic domain-containing protein</fullName>
    </recommendedName>
</protein>
<gene>
    <name evidence="3" type="ORF">FUG_LOCUS431554</name>
    <name evidence="2" type="ORF">MDCFG202_LOCUS278110</name>
</gene>
<organism evidence="3">
    <name type="scientific">Gibberella zeae</name>
    <name type="common">Wheat head blight fungus</name>
    <name type="synonym">Fusarium graminearum</name>
    <dbReference type="NCBI Taxonomy" id="5518"/>
    <lineage>
        <taxon>Eukaryota</taxon>
        <taxon>Fungi</taxon>
        <taxon>Dikarya</taxon>
        <taxon>Ascomycota</taxon>
        <taxon>Pezizomycotina</taxon>
        <taxon>Sordariomycetes</taxon>
        <taxon>Hypocreomycetidae</taxon>
        <taxon>Hypocreales</taxon>
        <taxon>Nectriaceae</taxon>
        <taxon>Fusarium</taxon>
    </lineage>
</organism>
<dbReference type="Proteomes" id="UP000746612">
    <property type="component" value="Unassembled WGS sequence"/>
</dbReference>